<evidence type="ECO:0000313" key="2">
    <source>
        <dbReference type="Proteomes" id="UP001642464"/>
    </source>
</evidence>
<evidence type="ECO:0000313" key="1">
    <source>
        <dbReference type="EMBL" id="CAK9081169.1"/>
    </source>
</evidence>
<proteinExistence type="predicted"/>
<name>A0ABP0Q1W3_9DINO</name>
<dbReference type="Proteomes" id="UP001642464">
    <property type="component" value="Unassembled WGS sequence"/>
</dbReference>
<accession>A0ABP0Q1W3</accession>
<keyword evidence="2" id="KW-1185">Reference proteome</keyword>
<organism evidence="1 2">
    <name type="scientific">Durusdinium trenchii</name>
    <dbReference type="NCBI Taxonomy" id="1381693"/>
    <lineage>
        <taxon>Eukaryota</taxon>
        <taxon>Sar</taxon>
        <taxon>Alveolata</taxon>
        <taxon>Dinophyceae</taxon>
        <taxon>Suessiales</taxon>
        <taxon>Symbiodiniaceae</taxon>
        <taxon>Durusdinium</taxon>
    </lineage>
</organism>
<dbReference type="EMBL" id="CAXAMM010038807">
    <property type="protein sequence ID" value="CAK9081169.1"/>
    <property type="molecule type" value="Genomic_DNA"/>
</dbReference>
<protein>
    <submittedName>
        <fullName evidence="1">Uncharacterized protein</fullName>
    </submittedName>
</protein>
<sequence length="102" mass="11602">MRPLATFVMDSTCMWLNLKTNWWQGHAWSLRFAPAAQPMSCWMESSLLLGSLECLLAKQDLQAGPDSPEHPRSHVGPLALLHQWAGRHEHRPPIHPWVSTLT</sequence>
<reference evidence="1 2" key="1">
    <citation type="submission" date="2024-02" db="EMBL/GenBank/DDBJ databases">
        <authorList>
            <person name="Chen Y."/>
            <person name="Shah S."/>
            <person name="Dougan E. K."/>
            <person name="Thang M."/>
            <person name="Chan C."/>
        </authorList>
    </citation>
    <scope>NUCLEOTIDE SEQUENCE [LARGE SCALE GENOMIC DNA]</scope>
</reference>
<gene>
    <name evidence="1" type="ORF">SCF082_LOCUS38664</name>
</gene>
<comment type="caution">
    <text evidence="1">The sequence shown here is derived from an EMBL/GenBank/DDBJ whole genome shotgun (WGS) entry which is preliminary data.</text>
</comment>